<dbReference type="EMBL" id="JAOPGA020000773">
    <property type="protein sequence ID" value="KAL0481572.1"/>
    <property type="molecule type" value="Genomic_DNA"/>
</dbReference>
<name>A0AAW2YWW4_9EUKA</name>
<evidence type="ECO:0000256" key="1">
    <source>
        <dbReference type="SAM" id="MobiDB-lite"/>
    </source>
</evidence>
<keyword evidence="3" id="KW-1185">Reference proteome</keyword>
<reference evidence="2 3" key="1">
    <citation type="submission" date="2024-03" db="EMBL/GenBank/DDBJ databases">
        <title>The Acrasis kona genome and developmental transcriptomes reveal deep origins of eukaryotic multicellular pathways.</title>
        <authorList>
            <person name="Sheikh S."/>
            <person name="Fu C.-J."/>
            <person name="Brown M.W."/>
            <person name="Baldauf S.L."/>
        </authorList>
    </citation>
    <scope>NUCLEOTIDE SEQUENCE [LARGE SCALE GENOMIC DNA]</scope>
    <source>
        <strain evidence="2 3">ATCC MYA-3509</strain>
    </source>
</reference>
<dbReference type="Proteomes" id="UP001431209">
    <property type="component" value="Unassembled WGS sequence"/>
</dbReference>
<gene>
    <name evidence="2" type="ORF">AKO1_012304</name>
</gene>
<protein>
    <submittedName>
        <fullName evidence="2">Uncharacterized protein</fullName>
    </submittedName>
</protein>
<dbReference type="AlphaFoldDB" id="A0AAW2YWW4"/>
<comment type="caution">
    <text evidence="2">The sequence shown here is derived from an EMBL/GenBank/DDBJ whole genome shotgun (WGS) entry which is preliminary data.</text>
</comment>
<proteinExistence type="predicted"/>
<accession>A0AAW2YWW4</accession>
<evidence type="ECO:0000313" key="3">
    <source>
        <dbReference type="Proteomes" id="UP001431209"/>
    </source>
</evidence>
<feature type="region of interest" description="Disordered" evidence="1">
    <location>
        <begin position="1"/>
        <end position="50"/>
    </location>
</feature>
<organism evidence="2 3">
    <name type="scientific">Acrasis kona</name>
    <dbReference type="NCBI Taxonomy" id="1008807"/>
    <lineage>
        <taxon>Eukaryota</taxon>
        <taxon>Discoba</taxon>
        <taxon>Heterolobosea</taxon>
        <taxon>Tetramitia</taxon>
        <taxon>Eutetramitia</taxon>
        <taxon>Acrasidae</taxon>
        <taxon>Acrasis</taxon>
    </lineage>
</organism>
<sequence length="389" mass="44853">MKEVTNKGATMMNKEIKRGSSIDKRIKTNSCPTEKKRKRSDTTQSKTSSTFSHSDINYMVSLVLNESWPDVELCIQLLISYYEEFLEQECTSMITRTIVDQLYELLVGVKVEKYNQTLESNNDESAIHILMHEVPLLNKRYPVKQYKQMQVDFNDRQSLIASRKGNKQKSILAGQIKERLEAILEIHEQPMTRKAKSFLDSEKQPKKHKPPSNMSILVEASDIVIQKIESNKKALPIHVEDCNSRSTAGIKPTQKLCTGGITSTPALRERLIKILEQYHGLPVTWEDIQRKVSGNRAKVWATLCMFVNEGVVTQTGKGRRGQPYKYILNLRLTNELEKKFKEMDKESIELHQRYIDRRDNHSDGTSKDYYLSPISEHEPSLKMIVKKCT</sequence>
<evidence type="ECO:0000313" key="2">
    <source>
        <dbReference type="EMBL" id="KAL0481572.1"/>
    </source>
</evidence>
<feature type="compositionally biased region" description="Basic and acidic residues" evidence="1">
    <location>
        <begin position="14"/>
        <end position="26"/>
    </location>
</feature>